<dbReference type="RefSeq" id="XP_068362289.1">
    <property type="nucleotide sequence ID" value="XM_068502347.1"/>
</dbReference>
<dbReference type="VEuPathDB" id="TrichDB:TRFO_22073"/>
<evidence type="ECO:0000313" key="3">
    <source>
        <dbReference type="Proteomes" id="UP000179807"/>
    </source>
</evidence>
<reference evidence="2" key="1">
    <citation type="submission" date="2016-10" db="EMBL/GenBank/DDBJ databases">
        <authorList>
            <person name="Benchimol M."/>
            <person name="Almeida L.G."/>
            <person name="Vasconcelos A.T."/>
            <person name="Perreira-Neves A."/>
            <person name="Rosa I.A."/>
            <person name="Tasca T."/>
            <person name="Bogo M.R."/>
            <person name="de Souza W."/>
        </authorList>
    </citation>
    <scope>NUCLEOTIDE SEQUENCE [LARGE SCALE GENOMIC DNA]</scope>
    <source>
        <strain evidence="2">K</strain>
    </source>
</reference>
<comment type="caution">
    <text evidence="2">The sequence shown here is derived from an EMBL/GenBank/DDBJ whole genome shotgun (WGS) entry which is preliminary data.</text>
</comment>
<organism evidence="2 3">
    <name type="scientific">Tritrichomonas foetus</name>
    <dbReference type="NCBI Taxonomy" id="1144522"/>
    <lineage>
        <taxon>Eukaryota</taxon>
        <taxon>Metamonada</taxon>
        <taxon>Parabasalia</taxon>
        <taxon>Tritrichomonadida</taxon>
        <taxon>Tritrichomonadidae</taxon>
        <taxon>Tritrichomonas</taxon>
    </lineage>
</organism>
<dbReference type="Pfam" id="PF10416">
    <property type="entry name" value="IBD"/>
    <property type="match status" value="1"/>
</dbReference>
<dbReference type="AlphaFoldDB" id="A0A1J4KCL0"/>
<sequence length="300" mass="33608">MYVESYPPTLQRRTVPFPTDPCLYKLPPTDQAEYLHLMSIFAYSDDRNKRNMGMSTFIKHLSMIHAFVCRGDAFDSLRGLICGIEFGLNTFLINTGRLKKLMYRSKSCMNGCFQKLGYNVCRPAHDISTLFAQIIPGYASHMLTARQWCVRRASENSQLCFIPNIKVEIASTVQSPPESPSASPSISQENQYVSVPTINPIPINIPMAPSFAPVNHTVSALVPPRHTPKLENTNTNKFEQLSNCAPVSSPLSVADEEAPVVVKKEVKPQFMFDISTLLNHQAPSQDIHRMFFAPLSPVRC</sequence>
<evidence type="ECO:0000259" key="1">
    <source>
        <dbReference type="Pfam" id="PF10416"/>
    </source>
</evidence>
<evidence type="ECO:0000313" key="2">
    <source>
        <dbReference type="EMBL" id="OHT09153.1"/>
    </source>
</evidence>
<dbReference type="OrthoDB" id="10433072at2759"/>
<keyword evidence="3" id="KW-1185">Reference proteome</keyword>
<feature type="domain" description="Initiator binding" evidence="1">
    <location>
        <begin position="29"/>
        <end position="154"/>
    </location>
</feature>
<proteinExistence type="predicted"/>
<name>A0A1J4KCL0_9EUKA</name>
<dbReference type="GeneID" id="94837051"/>
<accession>A0A1J4KCL0</accession>
<dbReference type="Proteomes" id="UP000179807">
    <property type="component" value="Unassembled WGS sequence"/>
</dbReference>
<gene>
    <name evidence="2" type="ORF">TRFO_22073</name>
</gene>
<dbReference type="InterPro" id="IPR018845">
    <property type="entry name" value="Initiator-bd"/>
</dbReference>
<protein>
    <recommendedName>
        <fullName evidence="1">Initiator binding domain-containing protein</fullName>
    </recommendedName>
</protein>
<dbReference type="EMBL" id="MLAK01000647">
    <property type="protein sequence ID" value="OHT09153.1"/>
    <property type="molecule type" value="Genomic_DNA"/>
</dbReference>